<dbReference type="RefSeq" id="WP_086043100.1">
    <property type="nucleotide sequence ID" value="NZ_CBCRZA010000004.1"/>
</dbReference>
<accession>A0A1W7ADP6</accession>
<dbReference type="AlphaFoldDB" id="A0A1W7ADP6"/>
<dbReference type="InterPro" id="IPR000089">
    <property type="entry name" value="Biotin_lipoyl"/>
</dbReference>
<proteinExistence type="predicted"/>
<dbReference type="EMBL" id="CP021059">
    <property type="protein sequence ID" value="ARQ07546.1"/>
    <property type="molecule type" value="Genomic_DNA"/>
</dbReference>
<evidence type="ECO:0000259" key="2">
    <source>
        <dbReference type="PROSITE" id="PS50968"/>
    </source>
</evidence>
<gene>
    <name evidence="3" type="primary">accB_2</name>
    <name evidence="4" type="ORF">GTN30_09490</name>
    <name evidence="3" type="ORF">MCCS_19200</name>
</gene>
<name>A0A1W7ADP6_9STAP</name>
<evidence type="ECO:0000313" key="4">
    <source>
        <dbReference type="EMBL" id="QIH78910.1"/>
    </source>
</evidence>
<dbReference type="KEGG" id="mcak:MCCS_19200"/>
<evidence type="ECO:0000256" key="1">
    <source>
        <dbReference type="ARBA" id="ARBA00023267"/>
    </source>
</evidence>
<dbReference type="SUPFAM" id="SSF51230">
    <property type="entry name" value="Single hybrid motif"/>
    <property type="match status" value="1"/>
</dbReference>
<sequence length="143" mass="16179">MNSEKLQQLIDMMNDNDLKIIKVKSGKDEYYVEKAVQEIQYVPQAPVAGAPQVQGEVQEMVHGDHIQKSQLVGTYYNMQDETSKEPFIRVGDKVEKGDRIGIIEAMKVMNDVYADVDGTIEEIFVQNGTAVAYDEPLVRIKEK</sequence>
<feature type="domain" description="Lipoyl-binding" evidence="2">
    <location>
        <begin position="57"/>
        <end position="141"/>
    </location>
</feature>
<keyword evidence="1" id="KW-0092">Biotin</keyword>
<reference evidence="4" key="3">
    <citation type="journal article" date="2020" name="Antimicrob. Agents Chemother.">
        <title>The novel macrolide resistance genes mef(D), msr(F) and msr(H) are present on resistance islands in Macrococcus canis, Macrococcus caseolyticus and Staphylococcus aureus.</title>
        <authorList>
            <person name="Schwendener S."/>
            <person name="Dona V."/>
            <person name="Perreten V."/>
        </authorList>
    </citation>
    <scope>NUCLEOTIDE SEQUENCE</scope>
    <source>
        <strain evidence="4">Epi0076A</strain>
    </source>
</reference>
<dbReference type="OrthoDB" id="9811735at2"/>
<dbReference type="PANTHER" id="PTHR45266">
    <property type="entry name" value="OXALOACETATE DECARBOXYLASE ALPHA CHAIN"/>
    <property type="match status" value="1"/>
</dbReference>
<dbReference type="STRING" id="1855823.MCCS_19200"/>
<dbReference type="PROSITE" id="PS00188">
    <property type="entry name" value="BIOTIN"/>
    <property type="match status" value="1"/>
</dbReference>
<reference evidence="3" key="2">
    <citation type="submission" date="2017-04" db="EMBL/GenBank/DDBJ databases">
        <authorList>
            <person name="Afonso C.L."/>
            <person name="Miller P.J."/>
            <person name="Scott M.A."/>
            <person name="Spackman E."/>
            <person name="Goraichik I."/>
            <person name="Dimitrov K.M."/>
            <person name="Suarez D.L."/>
            <person name="Swayne D.E."/>
        </authorList>
    </citation>
    <scope>NUCLEOTIDE SEQUENCE</scope>
    <source>
        <strain evidence="3">KM45013</strain>
    </source>
</reference>
<dbReference type="GeneID" id="35296012"/>
<evidence type="ECO:0000313" key="3">
    <source>
        <dbReference type="EMBL" id="ARQ07546.1"/>
    </source>
</evidence>
<dbReference type="Proteomes" id="UP000501122">
    <property type="component" value="Chromosome"/>
</dbReference>
<dbReference type="EMBL" id="CP047363">
    <property type="protein sequence ID" value="QIH78910.1"/>
    <property type="molecule type" value="Genomic_DNA"/>
</dbReference>
<dbReference type="Pfam" id="PF00364">
    <property type="entry name" value="Biotin_lipoyl"/>
    <property type="match status" value="1"/>
</dbReference>
<dbReference type="PROSITE" id="PS50968">
    <property type="entry name" value="BIOTINYL_LIPOYL"/>
    <property type="match status" value="1"/>
</dbReference>
<evidence type="ECO:0000313" key="5">
    <source>
        <dbReference type="Proteomes" id="UP000194154"/>
    </source>
</evidence>
<dbReference type="PANTHER" id="PTHR45266:SF3">
    <property type="entry name" value="OXALOACETATE DECARBOXYLASE ALPHA CHAIN"/>
    <property type="match status" value="1"/>
</dbReference>
<dbReference type="InterPro" id="IPR001882">
    <property type="entry name" value="Biotin_BS"/>
</dbReference>
<keyword evidence="5" id="KW-1185">Reference proteome</keyword>
<dbReference type="Gene3D" id="2.40.50.100">
    <property type="match status" value="1"/>
</dbReference>
<dbReference type="CDD" id="cd06850">
    <property type="entry name" value="biotinyl_domain"/>
    <property type="match status" value="1"/>
</dbReference>
<dbReference type="Proteomes" id="UP000194154">
    <property type="component" value="Chromosome"/>
</dbReference>
<reference evidence="3 5" key="1">
    <citation type="journal article" date="2017" name="Int. J. Syst. Evol. Microbiol.">
        <title>Macrococcus canis sp. nov., a skin bacterium associated with infections in dogs.</title>
        <authorList>
            <person name="Gobeli Brawand S."/>
            <person name="Cotting K."/>
            <person name="Gomez-Sanz E."/>
            <person name="Collaud A."/>
            <person name="Thomann A."/>
            <person name="Brodard I."/>
            <person name="Rodriguez-Campos S."/>
            <person name="Strauss C."/>
            <person name="Perreten V."/>
        </authorList>
    </citation>
    <scope>NUCLEOTIDE SEQUENCE [LARGE SCALE GENOMIC DNA]</scope>
    <source>
        <strain evidence="3 5">KM45013</strain>
    </source>
</reference>
<dbReference type="InterPro" id="IPR050709">
    <property type="entry name" value="Biotin_Carboxyl_Carrier/Decarb"/>
</dbReference>
<dbReference type="InterPro" id="IPR011053">
    <property type="entry name" value="Single_hybrid_motif"/>
</dbReference>
<protein>
    <submittedName>
        <fullName evidence="4">Acetyl-CoA carboxylase biotin carboxyl carrier protein subunit</fullName>
    </submittedName>
    <submittedName>
        <fullName evidence="3">Biotin carboxyl carrier protein of acetyl-CoA carboxylase</fullName>
    </submittedName>
</protein>
<organism evidence="3 5">
    <name type="scientific">Macrococcoides canis</name>
    <dbReference type="NCBI Taxonomy" id="1855823"/>
    <lineage>
        <taxon>Bacteria</taxon>
        <taxon>Bacillati</taxon>
        <taxon>Bacillota</taxon>
        <taxon>Bacilli</taxon>
        <taxon>Bacillales</taxon>
        <taxon>Staphylococcaceae</taxon>
        <taxon>Macrococcoides</taxon>
    </lineage>
</organism>